<sequence>MQLGTSGKSGRLRNRLIIAVVIAAAGGSAWRALTRRPQLPAPAQEPPRLGYSTNGVSYGVSPHRAVQS</sequence>
<keyword evidence="3" id="KW-1185">Reference proteome</keyword>
<dbReference type="RefSeq" id="WP_215915018.1">
    <property type="nucleotide sequence ID" value="NZ_JAHKNI010000001.1"/>
</dbReference>
<gene>
    <name evidence="2" type="ORF">KO481_00990</name>
</gene>
<evidence type="ECO:0000313" key="3">
    <source>
        <dbReference type="Proteomes" id="UP000733379"/>
    </source>
</evidence>
<evidence type="ECO:0000313" key="2">
    <source>
        <dbReference type="EMBL" id="MBU3060104.1"/>
    </source>
</evidence>
<dbReference type="Proteomes" id="UP000733379">
    <property type="component" value="Unassembled WGS sequence"/>
</dbReference>
<proteinExistence type="predicted"/>
<protein>
    <submittedName>
        <fullName evidence="2">Uncharacterized protein</fullName>
    </submittedName>
</protein>
<accession>A0ABS6ASX3</accession>
<name>A0ABS6ASX3_9NOCA</name>
<evidence type="ECO:0000256" key="1">
    <source>
        <dbReference type="SAM" id="MobiDB-lite"/>
    </source>
</evidence>
<reference evidence="2 3" key="1">
    <citation type="submission" date="2021-06" db="EMBL/GenBank/DDBJ databases">
        <title>Actinomycetes sequencing.</title>
        <authorList>
            <person name="Shan Q."/>
        </authorList>
    </citation>
    <scope>NUCLEOTIDE SEQUENCE [LARGE SCALE GENOMIC DNA]</scope>
    <source>
        <strain evidence="2 3">NEAU-G5</strain>
    </source>
</reference>
<organism evidence="2 3">
    <name type="scientific">Nocardia albiluteola</name>
    <dbReference type="NCBI Taxonomy" id="2842303"/>
    <lineage>
        <taxon>Bacteria</taxon>
        <taxon>Bacillati</taxon>
        <taxon>Actinomycetota</taxon>
        <taxon>Actinomycetes</taxon>
        <taxon>Mycobacteriales</taxon>
        <taxon>Nocardiaceae</taxon>
        <taxon>Nocardia</taxon>
    </lineage>
</organism>
<feature type="region of interest" description="Disordered" evidence="1">
    <location>
        <begin position="37"/>
        <end position="68"/>
    </location>
</feature>
<dbReference type="EMBL" id="JAHKNI010000001">
    <property type="protein sequence ID" value="MBU3060104.1"/>
    <property type="molecule type" value="Genomic_DNA"/>
</dbReference>
<comment type="caution">
    <text evidence="2">The sequence shown here is derived from an EMBL/GenBank/DDBJ whole genome shotgun (WGS) entry which is preliminary data.</text>
</comment>